<sequence length="206" mass="23383">MFLEHADFEISTEGFGSGYWDEETTGVYSIYTANKSFECACIYLLVIPSLIFLLSLNHSSTPSPRQISLILALPPKPTSNSYRVFPECNIRKQNLVLAPNYQRILFPYSLFRLTRPFKSRPSSSLLYSYAKVYSALHNMHFLIHPKSSPLLPFKLQVMVRQHKLPIQLGPVSGRASINLSSLNVDPGRKGKRYLDVNSRAQKEKTA</sequence>
<keyword evidence="2" id="KW-1185">Reference proteome</keyword>
<evidence type="ECO:0000313" key="2">
    <source>
        <dbReference type="Proteomes" id="UP000297245"/>
    </source>
</evidence>
<name>A0A4S8KVY7_DENBC</name>
<reference evidence="1 2" key="1">
    <citation type="journal article" date="2019" name="Nat. Ecol. Evol.">
        <title>Megaphylogeny resolves global patterns of mushroom evolution.</title>
        <authorList>
            <person name="Varga T."/>
            <person name="Krizsan K."/>
            <person name="Foldi C."/>
            <person name="Dima B."/>
            <person name="Sanchez-Garcia M."/>
            <person name="Sanchez-Ramirez S."/>
            <person name="Szollosi G.J."/>
            <person name="Szarkandi J.G."/>
            <person name="Papp V."/>
            <person name="Albert L."/>
            <person name="Andreopoulos W."/>
            <person name="Angelini C."/>
            <person name="Antonin V."/>
            <person name="Barry K.W."/>
            <person name="Bougher N.L."/>
            <person name="Buchanan P."/>
            <person name="Buyck B."/>
            <person name="Bense V."/>
            <person name="Catcheside P."/>
            <person name="Chovatia M."/>
            <person name="Cooper J."/>
            <person name="Damon W."/>
            <person name="Desjardin D."/>
            <person name="Finy P."/>
            <person name="Geml J."/>
            <person name="Haridas S."/>
            <person name="Hughes K."/>
            <person name="Justo A."/>
            <person name="Karasinski D."/>
            <person name="Kautmanova I."/>
            <person name="Kiss B."/>
            <person name="Kocsube S."/>
            <person name="Kotiranta H."/>
            <person name="LaButti K.M."/>
            <person name="Lechner B.E."/>
            <person name="Liimatainen K."/>
            <person name="Lipzen A."/>
            <person name="Lukacs Z."/>
            <person name="Mihaltcheva S."/>
            <person name="Morgado L.N."/>
            <person name="Niskanen T."/>
            <person name="Noordeloos M.E."/>
            <person name="Ohm R.A."/>
            <person name="Ortiz-Santana B."/>
            <person name="Ovrebo C."/>
            <person name="Racz N."/>
            <person name="Riley R."/>
            <person name="Savchenko A."/>
            <person name="Shiryaev A."/>
            <person name="Soop K."/>
            <person name="Spirin V."/>
            <person name="Szebenyi C."/>
            <person name="Tomsovsky M."/>
            <person name="Tulloss R.E."/>
            <person name="Uehling J."/>
            <person name="Grigoriev I.V."/>
            <person name="Vagvolgyi C."/>
            <person name="Papp T."/>
            <person name="Martin F.M."/>
            <person name="Miettinen O."/>
            <person name="Hibbett D.S."/>
            <person name="Nagy L.G."/>
        </authorList>
    </citation>
    <scope>NUCLEOTIDE SEQUENCE [LARGE SCALE GENOMIC DNA]</scope>
    <source>
        <strain evidence="1 2">CBS 962.96</strain>
    </source>
</reference>
<accession>A0A4S8KVY7</accession>
<dbReference type="AlphaFoldDB" id="A0A4S8KVY7"/>
<proteinExistence type="predicted"/>
<dbReference type="Proteomes" id="UP000297245">
    <property type="component" value="Unassembled WGS sequence"/>
</dbReference>
<protein>
    <submittedName>
        <fullName evidence="1">Uncharacterized protein</fullName>
    </submittedName>
</protein>
<evidence type="ECO:0000313" key="1">
    <source>
        <dbReference type="EMBL" id="THU79678.1"/>
    </source>
</evidence>
<gene>
    <name evidence="1" type="ORF">K435DRAFT_845367</name>
</gene>
<organism evidence="1 2">
    <name type="scientific">Dendrothele bispora (strain CBS 962.96)</name>
    <dbReference type="NCBI Taxonomy" id="1314807"/>
    <lineage>
        <taxon>Eukaryota</taxon>
        <taxon>Fungi</taxon>
        <taxon>Dikarya</taxon>
        <taxon>Basidiomycota</taxon>
        <taxon>Agaricomycotina</taxon>
        <taxon>Agaricomycetes</taxon>
        <taxon>Agaricomycetidae</taxon>
        <taxon>Agaricales</taxon>
        <taxon>Agaricales incertae sedis</taxon>
        <taxon>Dendrothele</taxon>
    </lineage>
</organism>
<dbReference type="EMBL" id="ML179992">
    <property type="protein sequence ID" value="THU79678.1"/>
    <property type="molecule type" value="Genomic_DNA"/>
</dbReference>